<keyword evidence="2" id="KW-0732">Signal</keyword>
<evidence type="ECO:0000313" key="4">
    <source>
        <dbReference type="Proteomes" id="UP000614287"/>
    </source>
</evidence>
<dbReference type="AlphaFoldDB" id="A0A8J3CP31"/>
<feature type="chain" id="PRO_5035259427" description="Type IV pilus biogenesis protein PilP" evidence="2">
    <location>
        <begin position="27"/>
        <end position="135"/>
    </location>
</feature>
<reference evidence="3" key="2">
    <citation type="submission" date="2020-09" db="EMBL/GenBank/DDBJ databases">
        <authorList>
            <person name="Sun Q."/>
            <person name="Kim S."/>
        </authorList>
    </citation>
    <scope>NUCLEOTIDE SEQUENCE</scope>
    <source>
        <strain evidence="3">KCTC 32501</strain>
    </source>
</reference>
<reference evidence="3" key="1">
    <citation type="journal article" date="2014" name="Int. J. Syst. Evol. Microbiol.">
        <title>Complete genome sequence of Corynebacterium casei LMG S-19264T (=DSM 44701T), isolated from a smear-ripened cheese.</title>
        <authorList>
            <consortium name="US DOE Joint Genome Institute (JGI-PGF)"/>
            <person name="Walter F."/>
            <person name="Albersmeier A."/>
            <person name="Kalinowski J."/>
            <person name="Ruckert C."/>
        </authorList>
    </citation>
    <scope>NUCLEOTIDE SEQUENCE</scope>
    <source>
        <strain evidence="3">KCTC 32501</strain>
    </source>
</reference>
<dbReference type="EMBL" id="BMZG01000015">
    <property type="protein sequence ID" value="GHA79406.1"/>
    <property type="molecule type" value="Genomic_DNA"/>
</dbReference>
<evidence type="ECO:0000256" key="2">
    <source>
        <dbReference type="SAM" id="SignalP"/>
    </source>
</evidence>
<name>A0A8J3CP31_9BURK</name>
<proteinExistence type="predicted"/>
<accession>A0A8J3CP31</accession>
<protein>
    <recommendedName>
        <fullName evidence="5">Type IV pilus biogenesis protein PilP</fullName>
    </recommendedName>
</protein>
<evidence type="ECO:0000256" key="1">
    <source>
        <dbReference type="SAM" id="MobiDB-lite"/>
    </source>
</evidence>
<dbReference type="Proteomes" id="UP000614287">
    <property type="component" value="Unassembled WGS sequence"/>
</dbReference>
<organism evidence="3 4">
    <name type="scientific">Formosimonas limnophila</name>
    <dbReference type="NCBI Taxonomy" id="1384487"/>
    <lineage>
        <taxon>Bacteria</taxon>
        <taxon>Pseudomonadati</taxon>
        <taxon>Pseudomonadota</taxon>
        <taxon>Betaproteobacteria</taxon>
        <taxon>Burkholderiales</taxon>
        <taxon>Burkholderiaceae</taxon>
        <taxon>Formosimonas</taxon>
    </lineage>
</organism>
<gene>
    <name evidence="3" type="ORF">GCM10009007_20480</name>
</gene>
<evidence type="ECO:0008006" key="5">
    <source>
        <dbReference type="Google" id="ProtNLM"/>
    </source>
</evidence>
<keyword evidence="4" id="KW-1185">Reference proteome</keyword>
<evidence type="ECO:0000313" key="3">
    <source>
        <dbReference type="EMBL" id="GHA79406.1"/>
    </source>
</evidence>
<sequence length="135" mass="14923">MRFNHSVRILFTAGILMMPVLLRAQAAPTLPDIQTDELRRAQDRAKQVQEQQPPAPDVRLDGEQAKDKPVTITLPLTESPSFLIKHIELVGDSAQTFGFALDKALNQTGLMAIDTQSGERIIVTQANHRVKGQLS</sequence>
<feature type="signal peptide" evidence="2">
    <location>
        <begin position="1"/>
        <end position="26"/>
    </location>
</feature>
<comment type="caution">
    <text evidence="3">The sequence shown here is derived from an EMBL/GenBank/DDBJ whole genome shotgun (WGS) entry which is preliminary data.</text>
</comment>
<feature type="region of interest" description="Disordered" evidence="1">
    <location>
        <begin position="40"/>
        <end position="66"/>
    </location>
</feature>